<dbReference type="EMBL" id="JBALHR010000008">
    <property type="protein sequence ID" value="MEH7829098.1"/>
    <property type="molecule type" value="Genomic_DNA"/>
</dbReference>
<proteinExistence type="predicted"/>
<evidence type="ECO:0000313" key="1">
    <source>
        <dbReference type="EMBL" id="MEH7829098.1"/>
    </source>
</evidence>
<dbReference type="NCBIfam" id="NF005677">
    <property type="entry name" value="PRK07471.1"/>
    <property type="match status" value="1"/>
</dbReference>
<keyword evidence="1" id="KW-0808">Transferase</keyword>
<dbReference type="RefSeq" id="WP_335423814.1">
    <property type="nucleotide sequence ID" value="NZ_JBALHR010000008.1"/>
</dbReference>
<dbReference type="PANTHER" id="PTHR11669:SF8">
    <property type="entry name" value="DNA POLYMERASE III SUBUNIT DELTA"/>
    <property type="match status" value="1"/>
</dbReference>
<dbReference type="SUPFAM" id="SSF52540">
    <property type="entry name" value="P-loop containing nucleoside triphosphate hydrolases"/>
    <property type="match status" value="1"/>
</dbReference>
<accession>A0ABU8BWM1</accession>
<name>A0ABU8BWM1_9RHOB</name>
<dbReference type="Proteomes" id="UP001431963">
    <property type="component" value="Unassembled WGS sequence"/>
</dbReference>
<keyword evidence="2" id="KW-1185">Reference proteome</keyword>
<sequence length="376" mass="40139">MPSVYLADFPEPDRVEGAPHPRETTHLFGHAAQQAEFLRVYKAGRLHHGWLVTGPRGVGKATLAWKLARFLLATPADDGGMFAPPPPETLDIAADHPVARRMAALSEPRLFLLRRGLNNGETAVTQDILVGEVRKMKDFFAMTAPDGGRRVAIIDAADDLNTNAANALLKLLEEPPEGVTFFLISHQPFRLLPTIRSRCRELRLGPLAPDDLAAALAQAGAEVGDAQALAELAGGSVGEALRVLNLDGADIYATLVQLFTALPRMDRARALGLAETGAGKGNEARFDLAVTLMDLLLARLARSGTSGTAPPEATAGEARLLAQLAPDPWAGRAWAELAQSLAARARRGKAVNLDPAALLMDMFLQIEKTAAFLAAR</sequence>
<organism evidence="1 2">
    <name type="scientific">Gemmobacter denitrificans</name>
    <dbReference type="NCBI Taxonomy" id="3123040"/>
    <lineage>
        <taxon>Bacteria</taxon>
        <taxon>Pseudomonadati</taxon>
        <taxon>Pseudomonadota</taxon>
        <taxon>Alphaproteobacteria</taxon>
        <taxon>Rhodobacterales</taxon>
        <taxon>Paracoccaceae</taxon>
        <taxon>Gemmobacter</taxon>
    </lineage>
</organism>
<dbReference type="Pfam" id="PF13177">
    <property type="entry name" value="DNA_pol3_delta2"/>
    <property type="match status" value="1"/>
</dbReference>
<comment type="caution">
    <text evidence="1">The sequence shown here is derived from an EMBL/GenBank/DDBJ whole genome shotgun (WGS) entry which is preliminary data.</text>
</comment>
<dbReference type="PANTHER" id="PTHR11669">
    <property type="entry name" value="REPLICATION FACTOR C / DNA POLYMERASE III GAMMA-TAU SUBUNIT"/>
    <property type="match status" value="1"/>
</dbReference>
<dbReference type="EC" id="2.7.7.7" evidence="1"/>
<dbReference type="Gene3D" id="3.40.50.300">
    <property type="entry name" value="P-loop containing nucleotide triphosphate hydrolases"/>
    <property type="match status" value="1"/>
</dbReference>
<evidence type="ECO:0000313" key="2">
    <source>
        <dbReference type="Proteomes" id="UP001431963"/>
    </source>
</evidence>
<protein>
    <submittedName>
        <fullName evidence="1">DNA polymerase III subunit delta</fullName>
        <ecNumber evidence="1">2.7.7.7</ecNumber>
    </submittedName>
</protein>
<dbReference type="InterPro" id="IPR050238">
    <property type="entry name" value="DNA_Rep/Repair_Clamp_Loader"/>
</dbReference>
<reference evidence="1" key="1">
    <citation type="submission" date="2024-02" db="EMBL/GenBank/DDBJ databases">
        <title>Genome sequences of strain Gemmobacter sp. JM10B15.</title>
        <authorList>
            <person name="Zhang M."/>
        </authorList>
    </citation>
    <scope>NUCLEOTIDE SEQUENCE</scope>
    <source>
        <strain evidence="1">JM10B15</strain>
    </source>
</reference>
<dbReference type="InterPro" id="IPR027417">
    <property type="entry name" value="P-loop_NTPase"/>
</dbReference>
<keyword evidence="1" id="KW-0548">Nucleotidyltransferase</keyword>
<dbReference type="GO" id="GO:0003887">
    <property type="term" value="F:DNA-directed DNA polymerase activity"/>
    <property type="evidence" value="ECO:0007669"/>
    <property type="project" value="UniProtKB-EC"/>
</dbReference>
<gene>
    <name evidence="1" type="ORF">V6590_13140</name>
</gene>